<keyword evidence="2" id="KW-0813">Transport</keyword>
<evidence type="ECO:0000313" key="8">
    <source>
        <dbReference type="EMBL" id="CAD8869124.1"/>
    </source>
</evidence>
<keyword evidence="3 6" id="KW-0812">Transmembrane</keyword>
<gene>
    <name evidence="8" type="ORF">NSCI0253_LOCUS43480</name>
</gene>
<dbReference type="PANTHER" id="PTHR23511:SF34">
    <property type="entry name" value="SYNAPTIC VESICLE GLYCOPROTEIN 2"/>
    <property type="match status" value="1"/>
</dbReference>
<dbReference type="GO" id="GO:0016020">
    <property type="term" value="C:membrane"/>
    <property type="evidence" value="ECO:0007669"/>
    <property type="project" value="UniProtKB-SubCell"/>
</dbReference>
<evidence type="ECO:0000256" key="6">
    <source>
        <dbReference type="SAM" id="Phobius"/>
    </source>
</evidence>
<dbReference type="InterPro" id="IPR036259">
    <property type="entry name" value="MFS_trans_sf"/>
</dbReference>
<feature type="transmembrane region" description="Helical" evidence="6">
    <location>
        <begin position="63"/>
        <end position="80"/>
    </location>
</feature>
<feature type="transmembrane region" description="Helical" evidence="6">
    <location>
        <begin position="296"/>
        <end position="318"/>
    </location>
</feature>
<evidence type="ECO:0000256" key="5">
    <source>
        <dbReference type="ARBA" id="ARBA00023136"/>
    </source>
</evidence>
<feature type="transmembrane region" description="Helical" evidence="6">
    <location>
        <begin position="260"/>
        <end position="284"/>
    </location>
</feature>
<feature type="transmembrane region" description="Helical" evidence="6">
    <location>
        <begin position="153"/>
        <end position="174"/>
    </location>
</feature>
<comment type="subcellular location">
    <subcellularLocation>
        <location evidence="1">Membrane</location>
        <topology evidence="1">Multi-pass membrane protein</topology>
    </subcellularLocation>
</comment>
<dbReference type="PROSITE" id="PS50850">
    <property type="entry name" value="MFS"/>
    <property type="match status" value="1"/>
</dbReference>
<dbReference type="SUPFAM" id="SSF103473">
    <property type="entry name" value="MFS general substrate transporter"/>
    <property type="match status" value="1"/>
</dbReference>
<organism evidence="8">
    <name type="scientific">Noctiluca scintillans</name>
    <name type="common">Sea sparkle</name>
    <name type="synonym">Red tide dinoflagellate</name>
    <dbReference type="NCBI Taxonomy" id="2966"/>
    <lineage>
        <taxon>Eukaryota</taxon>
        <taxon>Sar</taxon>
        <taxon>Alveolata</taxon>
        <taxon>Dinophyceae</taxon>
        <taxon>Noctilucales</taxon>
        <taxon>Noctilucaceae</taxon>
        <taxon>Noctiluca</taxon>
    </lineage>
</organism>
<evidence type="ECO:0000259" key="7">
    <source>
        <dbReference type="PROSITE" id="PS50850"/>
    </source>
</evidence>
<dbReference type="InterPro" id="IPR020846">
    <property type="entry name" value="MFS_dom"/>
</dbReference>
<dbReference type="AlphaFoldDB" id="A0A7S1FJ84"/>
<evidence type="ECO:0000256" key="2">
    <source>
        <dbReference type="ARBA" id="ARBA00022448"/>
    </source>
</evidence>
<feature type="domain" description="Major facilitator superfamily (MFS) profile" evidence="7">
    <location>
        <begin position="24"/>
        <end position="450"/>
    </location>
</feature>
<accession>A0A7S1FJ84</accession>
<proteinExistence type="predicted"/>
<name>A0A7S1FJ84_NOCSC</name>
<reference evidence="8" key="1">
    <citation type="submission" date="2021-01" db="EMBL/GenBank/DDBJ databases">
        <authorList>
            <person name="Corre E."/>
            <person name="Pelletier E."/>
            <person name="Niang G."/>
            <person name="Scheremetjew M."/>
            <person name="Finn R."/>
            <person name="Kale V."/>
            <person name="Holt S."/>
            <person name="Cochrane G."/>
            <person name="Meng A."/>
            <person name="Brown T."/>
            <person name="Cohen L."/>
        </authorList>
    </citation>
    <scope>NUCLEOTIDE SEQUENCE</scope>
</reference>
<evidence type="ECO:0000256" key="1">
    <source>
        <dbReference type="ARBA" id="ARBA00004141"/>
    </source>
</evidence>
<keyword evidence="4 6" id="KW-1133">Transmembrane helix</keyword>
<evidence type="ECO:0000256" key="4">
    <source>
        <dbReference type="ARBA" id="ARBA00022989"/>
    </source>
</evidence>
<protein>
    <recommendedName>
        <fullName evidence="7">Major facilitator superfamily (MFS) profile domain-containing protein</fullName>
    </recommendedName>
</protein>
<dbReference type="EMBL" id="HBFQ01061339">
    <property type="protein sequence ID" value="CAD8869124.1"/>
    <property type="molecule type" value="Transcribed_RNA"/>
</dbReference>
<feature type="transmembrane region" description="Helical" evidence="6">
    <location>
        <begin position="20"/>
        <end position="43"/>
    </location>
</feature>
<feature type="transmembrane region" description="Helical" evidence="6">
    <location>
        <begin position="354"/>
        <end position="374"/>
    </location>
</feature>
<dbReference type="GO" id="GO:0022857">
    <property type="term" value="F:transmembrane transporter activity"/>
    <property type="evidence" value="ECO:0007669"/>
    <property type="project" value="InterPro"/>
</dbReference>
<sequence>MSYKALPVDAVYRLVGFGWYQWMLFLICGLGYCMDSVQTGLIYFLHDAVAQEWPYVEGIEQNFVVMGVFVGQLLGGGIWGPLADRYGRRKTFLLSNILLLLFGGLSALVQTYWQFVAARVLVGVCIGGIVIPVETLAESVDETRAQQFAFALNYWWSFGTIYVNGCAALVLDGIGVSGWRLLVGVSTIPIVLPCLGFFLMEESPMWLLDQGRVQDALTVLQRMANKNGNDISDVSLIPHRRHSEVSVSELFSRSLRLRTLTFAVIWFLMSFGYFGASLAGPYIFATKSGETNYASMFFACSGEFLGVAVGSVVLKVLGPMFTQTFLYTMGAVSCLSITLKDVMPRGILIICDFFLRMAMMGGSCIVFTATPLAFPTHVRSTAHGFQYAVGRLGCIMASSWPASTPLCVLLVTYASANCVSAVVPAVGHTLGRVPEENKSDQTYRLLAADM</sequence>
<dbReference type="PANTHER" id="PTHR23511">
    <property type="entry name" value="SYNAPTIC VESICLE GLYCOPROTEIN 2"/>
    <property type="match status" value="1"/>
</dbReference>
<feature type="transmembrane region" description="Helical" evidence="6">
    <location>
        <begin position="116"/>
        <end position="133"/>
    </location>
</feature>
<dbReference type="Pfam" id="PF00083">
    <property type="entry name" value="Sugar_tr"/>
    <property type="match status" value="1"/>
</dbReference>
<dbReference type="Gene3D" id="1.20.1250.20">
    <property type="entry name" value="MFS general substrate transporter like domains"/>
    <property type="match status" value="1"/>
</dbReference>
<dbReference type="InterPro" id="IPR005828">
    <property type="entry name" value="MFS_sugar_transport-like"/>
</dbReference>
<evidence type="ECO:0000256" key="3">
    <source>
        <dbReference type="ARBA" id="ARBA00022692"/>
    </source>
</evidence>
<feature type="transmembrane region" description="Helical" evidence="6">
    <location>
        <begin position="92"/>
        <end position="109"/>
    </location>
</feature>
<feature type="transmembrane region" description="Helical" evidence="6">
    <location>
        <begin position="181"/>
        <end position="200"/>
    </location>
</feature>
<keyword evidence="5 6" id="KW-0472">Membrane</keyword>